<feature type="domain" description="MEKHLA" evidence="1">
    <location>
        <begin position="13"/>
        <end position="153"/>
    </location>
</feature>
<proteinExistence type="predicted"/>
<dbReference type="InterPro" id="IPR013978">
    <property type="entry name" value="MEKHLA"/>
</dbReference>
<sequence length="155" mass="17569">MNMPFYSSPDIKAHSRLLLDSFRRATGRHLLAPVPAREETAAALFQAPFVLLSHGTEADPVLNYGNEAALKLWEMTWEQFTRTPSRLTAEAEERSAREKLLADAREKGYSDGYYGVRVSSSGRRFEIRNVLLWSVVDEQGNDRGQAAVFSKWAYQ</sequence>
<gene>
    <name evidence="2" type="ORF">ACFO3S_02795</name>
</gene>
<keyword evidence="3" id="KW-1185">Reference proteome</keyword>
<evidence type="ECO:0000313" key="3">
    <source>
        <dbReference type="Proteomes" id="UP001596028"/>
    </source>
</evidence>
<reference evidence="3" key="1">
    <citation type="journal article" date="2019" name="Int. J. Syst. Evol. Microbiol.">
        <title>The Global Catalogue of Microorganisms (GCM) 10K type strain sequencing project: providing services to taxonomists for standard genome sequencing and annotation.</title>
        <authorList>
            <consortium name="The Broad Institute Genomics Platform"/>
            <consortium name="The Broad Institute Genome Sequencing Center for Infectious Disease"/>
            <person name="Wu L."/>
            <person name="Ma J."/>
        </authorList>
    </citation>
    <scope>NUCLEOTIDE SEQUENCE [LARGE SCALE GENOMIC DNA]</scope>
    <source>
        <strain evidence="3">CCUG 49571</strain>
    </source>
</reference>
<evidence type="ECO:0000313" key="2">
    <source>
        <dbReference type="EMBL" id="MFC4597156.1"/>
    </source>
</evidence>
<comment type="caution">
    <text evidence="2">The sequence shown here is derived from an EMBL/GenBank/DDBJ whole genome shotgun (WGS) entry which is preliminary data.</text>
</comment>
<protein>
    <submittedName>
        <fullName evidence="2">MEKHLA domain-containing protein</fullName>
    </submittedName>
</protein>
<accession>A0ABV9F611</accession>
<name>A0ABV9F611_9BACL</name>
<dbReference type="RefSeq" id="WP_378091978.1">
    <property type="nucleotide sequence ID" value="NZ_JBHSEP010000001.1"/>
</dbReference>
<dbReference type="EMBL" id="JBHSEP010000001">
    <property type="protein sequence ID" value="MFC4597156.1"/>
    <property type="molecule type" value="Genomic_DNA"/>
</dbReference>
<dbReference type="Proteomes" id="UP001596028">
    <property type="component" value="Unassembled WGS sequence"/>
</dbReference>
<organism evidence="2 3">
    <name type="scientific">Cohnella hongkongensis</name>
    <dbReference type="NCBI Taxonomy" id="178337"/>
    <lineage>
        <taxon>Bacteria</taxon>
        <taxon>Bacillati</taxon>
        <taxon>Bacillota</taxon>
        <taxon>Bacilli</taxon>
        <taxon>Bacillales</taxon>
        <taxon>Paenibacillaceae</taxon>
        <taxon>Cohnella</taxon>
    </lineage>
</organism>
<dbReference type="Pfam" id="PF08670">
    <property type="entry name" value="MEKHLA"/>
    <property type="match status" value="1"/>
</dbReference>
<evidence type="ECO:0000259" key="1">
    <source>
        <dbReference type="Pfam" id="PF08670"/>
    </source>
</evidence>